<protein>
    <submittedName>
        <fullName evidence="1">2-oxoglutarate (2OG) and Fe(II)-dependent oxygenase superfamily protein</fullName>
    </submittedName>
</protein>
<reference evidence="1 2" key="1">
    <citation type="journal article" date="2023" name="Science">
        <title>Complex scaffold remodeling in plant triterpene biosynthesis.</title>
        <authorList>
            <person name="De La Pena R."/>
            <person name="Hodgson H."/>
            <person name="Liu J.C."/>
            <person name="Stephenson M.J."/>
            <person name="Martin A.C."/>
            <person name="Owen C."/>
            <person name="Harkess A."/>
            <person name="Leebens-Mack J."/>
            <person name="Jimenez L.E."/>
            <person name="Osbourn A."/>
            <person name="Sattely E.S."/>
        </authorList>
    </citation>
    <scope>NUCLEOTIDE SEQUENCE [LARGE SCALE GENOMIC DNA]</scope>
    <source>
        <strain evidence="2">cv. JPN11</strain>
        <tissue evidence="1">Leaf</tissue>
    </source>
</reference>
<sequence length="337" mass="37944">MVDHVITANGEEIKVHNLQCIDLSNPDIHESAALLRKAFMESSCFLVINHGISQEFLDGTFAQFKRFFYLPMEEKMKLLSNTPLRGYQSTTHSFIDDKSKQKVHLTEGFRIGVGVSEFEPKAHDFVHGRNMWPPADLLPGWREAMEEYNQKAINAARKIGRIMAVALDLNEDFFDQPELIGGDASYTNIQHYGNHEGDLVGAPPHCDLSLFTLLATDDIWGLQICREKNAESQVWEAVAPVKGAYIVIVGDMLEMLTNGIFRSMLHKVIVDQERYSTAIFVSPNTDYIIKCLPNCISAENPPKYPTIRTGQYVSDRLGRILSRLAEPKSASTLVKKV</sequence>
<proteinExistence type="predicted"/>
<organism evidence="1 2">
    <name type="scientific">Melia azedarach</name>
    <name type="common">Chinaberry tree</name>
    <dbReference type="NCBI Taxonomy" id="155640"/>
    <lineage>
        <taxon>Eukaryota</taxon>
        <taxon>Viridiplantae</taxon>
        <taxon>Streptophyta</taxon>
        <taxon>Embryophyta</taxon>
        <taxon>Tracheophyta</taxon>
        <taxon>Spermatophyta</taxon>
        <taxon>Magnoliopsida</taxon>
        <taxon>eudicotyledons</taxon>
        <taxon>Gunneridae</taxon>
        <taxon>Pentapetalae</taxon>
        <taxon>rosids</taxon>
        <taxon>malvids</taxon>
        <taxon>Sapindales</taxon>
        <taxon>Meliaceae</taxon>
        <taxon>Melia</taxon>
    </lineage>
</organism>
<gene>
    <name evidence="1" type="ORF">OWV82_015879</name>
</gene>
<dbReference type="Proteomes" id="UP001164539">
    <property type="component" value="Chromosome 8"/>
</dbReference>
<dbReference type="EMBL" id="CM051401">
    <property type="protein sequence ID" value="KAJ4713839.1"/>
    <property type="molecule type" value="Genomic_DNA"/>
</dbReference>
<keyword evidence="2" id="KW-1185">Reference proteome</keyword>
<evidence type="ECO:0000313" key="1">
    <source>
        <dbReference type="EMBL" id="KAJ4713839.1"/>
    </source>
</evidence>
<evidence type="ECO:0000313" key="2">
    <source>
        <dbReference type="Proteomes" id="UP001164539"/>
    </source>
</evidence>
<name>A0ACC1XSX5_MELAZ</name>
<accession>A0ACC1XSX5</accession>
<comment type="caution">
    <text evidence="1">The sequence shown here is derived from an EMBL/GenBank/DDBJ whole genome shotgun (WGS) entry which is preliminary data.</text>
</comment>